<comment type="caution">
    <text evidence="3">The sequence shown here is derived from an EMBL/GenBank/DDBJ whole genome shotgun (WGS) entry which is preliminary data.</text>
</comment>
<dbReference type="EMBL" id="JADCNM010000002">
    <property type="protein sequence ID" value="KAG0493458.1"/>
    <property type="molecule type" value="Genomic_DNA"/>
</dbReference>
<dbReference type="AlphaFoldDB" id="A0A835RWS5"/>
<evidence type="ECO:0000313" key="2">
    <source>
        <dbReference type="EMBL" id="KAG0491487.1"/>
    </source>
</evidence>
<dbReference type="EMBL" id="JADCNL010000002">
    <property type="protein sequence ID" value="KAG0491487.1"/>
    <property type="molecule type" value="Genomic_DNA"/>
</dbReference>
<feature type="transmembrane region" description="Helical" evidence="1">
    <location>
        <begin position="48"/>
        <end position="66"/>
    </location>
</feature>
<gene>
    <name evidence="3" type="ORF">HPP92_004452</name>
    <name evidence="2" type="ORF">HPP92_004885</name>
</gene>
<sequence>MDKEEGILMEGKRQLRLGLPLTLANLLMFALQFLSIAFVGHISHEKLAGASVGICFVNAVGFSALMNEKITEQMLGIDWPA</sequence>
<dbReference type="Proteomes" id="UP000639772">
    <property type="component" value="Unassembled WGS sequence"/>
</dbReference>
<name>A0A835RWS5_VANPL</name>
<protein>
    <submittedName>
        <fullName evidence="3">Uncharacterized protein</fullName>
    </submittedName>
</protein>
<keyword evidence="1" id="KW-1133">Transmembrane helix</keyword>
<feature type="transmembrane region" description="Helical" evidence="1">
    <location>
        <begin position="21"/>
        <end position="42"/>
    </location>
</feature>
<evidence type="ECO:0000313" key="5">
    <source>
        <dbReference type="Proteomes" id="UP000639772"/>
    </source>
</evidence>
<reference evidence="4 5" key="1">
    <citation type="journal article" date="2020" name="Nat. Food">
        <title>A phased Vanilla planifolia genome enables genetic improvement of flavour and production.</title>
        <authorList>
            <person name="Hasing T."/>
            <person name="Tang H."/>
            <person name="Brym M."/>
            <person name="Khazi F."/>
            <person name="Huang T."/>
            <person name="Chambers A.H."/>
        </authorList>
    </citation>
    <scope>NUCLEOTIDE SEQUENCE [LARGE SCALE GENOMIC DNA]</scope>
    <source>
        <tissue evidence="3">Leaf</tissue>
    </source>
</reference>
<evidence type="ECO:0000313" key="4">
    <source>
        <dbReference type="Proteomes" id="UP000636800"/>
    </source>
</evidence>
<keyword evidence="1" id="KW-0812">Transmembrane</keyword>
<organism evidence="3 5">
    <name type="scientific">Vanilla planifolia</name>
    <name type="common">Vanilla</name>
    <dbReference type="NCBI Taxonomy" id="51239"/>
    <lineage>
        <taxon>Eukaryota</taxon>
        <taxon>Viridiplantae</taxon>
        <taxon>Streptophyta</taxon>
        <taxon>Embryophyta</taxon>
        <taxon>Tracheophyta</taxon>
        <taxon>Spermatophyta</taxon>
        <taxon>Magnoliopsida</taxon>
        <taxon>Liliopsida</taxon>
        <taxon>Asparagales</taxon>
        <taxon>Orchidaceae</taxon>
        <taxon>Vanilloideae</taxon>
        <taxon>Vanilleae</taxon>
        <taxon>Vanilla</taxon>
    </lineage>
</organism>
<proteinExistence type="predicted"/>
<evidence type="ECO:0000256" key="1">
    <source>
        <dbReference type="SAM" id="Phobius"/>
    </source>
</evidence>
<keyword evidence="4" id="KW-1185">Reference proteome</keyword>
<keyword evidence="1" id="KW-0472">Membrane</keyword>
<evidence type="ECO:0000313" key="3">
    <source>
        <dbReference type="EMBL" id="KAG0493458.1"/>
    </source>
</evidence>
<dbReference type="Proteomes" id="UP000636800">
    <property type="component" value="Chromosome 2"/>
</dbReference>
<accession>A0A835RWS5</accession>